<gene>
    <name evidence="4" type="ORF">ERS007661_02213</name>
    <name evidence="5" type="ORF">ERS007703_01945</name>
    <name evidence="2" type="ORF">ERS027646_03206</name>
    <name evidence="1" type="ORF">ERS027659_02596</name>
    <name evidence="3" type="ORF">ERS027661_04150</name>
</gene>
<evidence type="ECO:0000313" key="3">
    <source>
        <dbReference type="EMBL" id="CKT27791.1"/>
    </source>
</evidence>
<reference evidence="5" key="1">
    <citation type="submission" date="2015-03" db="EMBL/GenBank/DDBJ databases">
        <authorList>
            <person name="Murphy D."/>
        </authorList>
    </citation>
    <scope>NUCLEOTIDE SEQUENCE [LARGE SCALE GENOMIC DNA]</scope>
    <source>
        <strain evidence="5">K00500041</strain>
    </source>
</reference>
<dbReference type="EMBL" id="CSAE01000187">
    <property type="protein sequence ID" value="COV72779.1"/>
    <property type="molecule type" value="Genomic_DNA"/>
</dbReference>
<dbReference type="Proteomes" id="UP000050164">
    <property type="component" value="Unassembled WGS sequence"/>
</dbReference>
<reference evidence="6 7" key="2">
    <citation type="submission" date="2015-03" db="EMBL/GenBank/DDBJ databases">
        <authorList>
            <consortium name="Pathogen Informatics"/>
        </authorList>
    </citation>
    <scope>NUCLEOTIDE SEQUENCE [LARGE SCALE GENOMIC DNA]</scope>
    <source>
        <strain evidence="2 8">Bir 172</strain>
        <strain evidence="1 10">Bir 185</strain>
        <strain evidence="3 9">Bir 187</strain>
        <strain evidence="4 7">D00501624</strain>
        <strain evidence="6">K00500041</strain>
    </source>
</reference>
<dbReference type="EMBL" id="CQQC01000739">
    <property type="protein sequence ID" value="CNV37692.1"/>
    <property type="molecule type" value="Genomic_DNA"/>
</dbReference>
<evidence type="ECO:0000313" key="4">
    <source>
        <dbReference type="EMBL" id="CNV37692.1"/>
    </source>
</evidence>
<dbReference type="EMBL" id="CNGE01000714">
    <property type="protein sequence ID" value="CKT24158.1"/>
    <property type="molecule type" value="Genomic_DNA"/>
</dbReference>
<dbReference type="Proteomes" id="UP000039217">
    <property type="component" value="Unassembled WGS sequence"/>
</dbReference>
<proteinExistence type="predicted"/>
<dbReference type="EMBL" id="CNFT01000639">
    <property type="protein sequence ID" value="CKS06968.1"/>
    <property type="molecule type" value="Genomic_DNA"/>
</dbReference>
<protein>
    <submittedName>
        <fullName evidence="5">Uncharacterized protein</fullName>
    </submittedName>
</protein>
<dbReference type="Proteomes" id="UP000049023">
    <property type="component" value="Unassembled WGS sequence"/>
</dbReference>
<evidence type="ECO:0000313" key="5">
    <source>
        <dbReference type="EMBL" id="COV72779.1"/>
    </source>
</evidence>
<dbReference type="EMBL" id="CNFU01001294">
    <property type="protein sequence ID" value="CKT27791.1"/>
    <property type="molecule type" value="Genomic_DNA"/>
</dbReference>
<evidence type="ECO:0000313" key="2">
    <source>
        <dbReference type="EMBL" id="CKT24158.1"/>
    </source>
</evidence>
<evidence type="ECO:0000313" key="7">
    <source>
        <dbReference type="Proteomes" id="UP000039217"/>
    </source>
</evidence>
<dbReference type="Proteomes" id="UP000038802">
    <property type="component" value="Unassembled WGS sequence"/>
</dbReference>
<evidence type="ECO:0000313" key="10">
    <source>
        <dbReference type="Proteomes" id="UP000050164"/>
    </source>
</evidence>
<dbReference type="Proteomes" id="UP000048948">
    <property type="component" value="Unassembled WGS sequence"/>
</dbReference>
<evidence type="ECO:0000313" key="8">
    <source>
        <dbReference type="Proteomes" id="UP000048948"/>
    </source>
</evidence>
<evidence type="ECO:0000313" key="9">
    <source>
        <dbReference type="Proteomes" id="UP000049023"/>
    </source>
</evidence>
<evidence type="ECO:0000313" key="1">
    <source>
        <dbReference type="EMBL" id="CKS06968.1"/>
    </source>
</evidence>
<sequence>MWAYSGSSLPVISFDQWNSLPRSSCGTPSKPAIACNGSSQETCSTKSPEPAAAASAAIFWARSWSSSCRRPTARGVKPREMILRSRVWCGASMLSMTKR</sequence>
<dbReference type="AlphaFoldDB" id="A0A0U0R3C4"/>
<accession>A0A0U0R3C4</accession>
<organism evidence="5 6">
    <name type="scientific">Mycobacterium tuberculosis</name>
    <dbReference type="NCBI Taxonomy" id="1773"/>
    <lineage>
        <taxon>Bacteria</taxon>
        <taxon>Bacillati</taxon>
        <taxon>Actinomycetota</taxon>
        <taxon>Actinomycetes</taxon>
        <taxon>Mycobacteriales</taxon>
        <taxon>Mycobacteriaceae</taxon>
        <taxon>Mycobacterium</taxon>
        <taxon>Mycobacterium tuberculosis complex</taxon>
    </lineage>
</organism>
<evidence type="ECO:0000313" key="6">
    <source>
        <dbReference type="Proteomes" id="UP000038802"/>
    </source>
</evidence>
<name>A0A0U0R3C4_MYCTX</name>